<name>A0A7C8JXL6_ORBOL</name>
<evidence type="ECO:0000313" key="3">
    <source>
        <dbReference type="Proteomes" id="UP000480548"/>
    </source>
</evidence>
<evidence type="ECO:0000256" key="1">
    <source>
        <dbReference type="SAM" id="MobiDB-lite"/>
    </source>
</evidence>
<sequence length="69" mass="7540">MNRDTDCAPKVQQGPPPSAAPGPFRPQAPLPKPGTAPPKSQDSNGGPDRRRTTDQGSREHLWRRIKNSE</sequence>
<accession>A0A7C8JXL6</accession>
<dbReference type="AlphaFoldDB" id="A0A7C8JXL6"/>
<feature type="region of interest" description="Disordered" evidence="1">
    <location>
        <begin position="1"/>
        <end position="69"/>
    </location>
</feature>
<dbReference type="Proteomes" id="UP000480548">
    <property type="component" value="Unassembled WGS sequence"/>
</dbReference>
<organism evidence="2 3">
    <name type="scientific">Orbilia oligospora</name>
    <name type="common">Nematode-trapping fungus</name>
    <name type="synonym">Arthrobotrys oligospora</name>
    <dbReference type="NCBI Taxonomy" id="2813651"/>
    <lineage>
        <taxon>Eukaryota</taxon>
        <taxon>Fungi</taxon>
        <taxon>Dikarya</taxon>
        <taxon>Ascomycota</taxon>
        <taxon>Pezizomycotina</taxon>
        <taxon>Orbiliomycetes</taxon>
        <taxon>Orbiliales</taxon>
        <taxon>Orbiliaceae</taxon>
        <taxon>Orbilia</taxon>
    </lineage>
</organism>
<protein>
    <submittedName>
        <fullName evidence="2">Uncharacterized protein</fullName>
    </submittedName>
</protein>
<proteinExistence type="predicted"/>
<feature type="compositionally biased region" description="Basic and acidic residues" evidence="1">
    <location>
        <begin position="47"/>
        <end position="69"/>
    </location>
</feature>
<gene>
    <name evidence="2" type="ORF">TWF703_004568</name>
</gene>
<dbReference type="EMBL" id="WIQZ01000022">
    <property type="protein sequence ID" value="KAF3138521.1"/>
    <property type="molecule type" value="Genomic_DNA"/>
</dbReference>
<feature type="compositionally biased region" description="Pro residues" evidence="1">
    <location>
        <begin position="14"/>
        <end position="36"/>
    </location>
</feature>
<comment type="caution">
    <text evidence="2">The sequence shown here is derived from an EMBL/GenBank/DDBJ whole genome shotgun (WGS) entry which is preliminary data.</text>
</comment>
<evidence type="ECO:0000313" key="2">
    <source>
        <dbReference type="EMBL" id="KAF3138521.1"/>
    </source>
</evidence>
<reference evidence="2 3" key="1">
    <citation type="submission" date="2019-06" db="EMBL/GenBank/DDBJ databases">
        <authorList>
            <person name="Palmer J.M."/>
        </authorList>
    </citation>
    <scope>NUCLEOTIDE SEQUENCE [LARGE SCALE GENOMIC DNA]</scope>
    <source>
        <strain evidence="2 3">TWF703</strain>
    </source>
</reference>